<evidence type="ECO:0000256" key="5">
    <source>
        <dbReference type="ARBA" id="ARBA00022741"/>
    </source>
</evidence>
<evidence type="ECO:0000256" key="7">
    <source>
        <dbReference type="ARBA" id="ARBA00022840"/>
    </source>
</evidence>
<dbReference type="Gene3D" id="3.30.200.20">
    <property type="entry name" value="Phosphorylase Kinase, domain 1"/>
    <property type="match status" value="1"/>
</dbReference>
<dbReference type="PANTHER" id="PTHR34273">
    <property type="entry name" value="METHYLTHIORIBOSE KINASE"/>
    <property type="match status" value="1"/>
</dbReference>
<dbReference type="RefSeq" id="WP_343130988.1">
    <property type="nucleotide sequence ID" value="NZ_JBCITK010000001.1"/>
</dbReference>
<comment type="caution">
    <text evidence="9">The sequence shown here is derived from an EMBL/GenBank/DDBJ whole genome shotgun (WGS) entry which is preliminary data.</text>
</comment>
<dbReference type="InterPro" id="IPR009212">
    <property type="entry name" value="Methylthioribose_kinase"/>
</dbReference>
<dbReference type="InterPro" id="IPR002575">
    <property type="entry name" value="Aminoglycoside_PTrfase"/>
</dbReference>
<evidence type="ECO:0000313" key="9">
    <source>
        <dbReference type="EMBL" id="MEN0644253.1"/>
    </source>
</evidence>
<organism evidence="9 10">
    <name type="scientific">Alkalicoccobacillus gibsonii</name>
    <dbReference type="NCBI Taxonomy" id="79881"/>
    <lineage>
        <taxon>Bacteria</taxon>
        <taxon>Bacillati</taxon>
        <taxon>Bacillota</taxon>
        <taxon>Bacilli</taxon>
        <taxon>Bacillales</taxon>
        <taxon>Bacillaceae</taxon>
        <taxon>Alkalicoccobacillus</taxon>
    </lineage>
</organism>
<keyword evidence="7" id="KW-0067">ATP-binding</keyword>
<dbReference type="Proteomes" id="UP001418796">
    <property type="component" value="Unassembled WGS sequence"/>
</dbReference>
<proteinExistence type="inferred from homology"/>
<keyword evidence="10" id="KW-1185">Reference proteome</keyword>
<evidence type="ECO:0000259" key="8">
    <source>
        <dbReference type="Pfam" id="PF01636"/>
    </source>
</evidence>
<dbReference type="SUPFAM" id="SSF56112">
    <property type="entry name" value="Protein kinase-like (PK-like)"/>
    <property type="match status" value="1"/>
</dbReference>
<comment type="subunit">
    <text evidence="2">Homodimer.</text>
</comment>
<dbReference type="EC" id="2.7.1.100" evidence="3"/>
<dbReference type="InterPro" id="IPR011009">
    <property type="entry name" value="Kinase-like_dom_sf"/>
</dbReference>
<dbReference type="Pfam" id="PF01636">
    <property type="entry name" value="APH"/>
    <property type="match status" value="1"/>
</dbReference>
<feature type="domain" description="Aminoglycoside phosphotransferase" evidence="8">
    <location>
        <begin position="35"/>
        <end position="268"/>
    </location>
</feature>
<reference evidence="9 10" key="1">
    <citation type="submission" date="2024-03" db="EMBL/GenBank/DDBJ databases">
        <title>Bacilli Hybrid Assemblies.</title>
        <authorList>
            <person name="Kovac J."/>
        </authorList>
    </citation>
    <scope>NUCLEOTIDE SEQUENCE [LARGE SCALE GENOMIC DNA]</scope>
    <source>
        <strain evidence="9 10">FSL R7-0666</strain>
    </source>
</reference>
<evidence type="ECO:0000256" key="3">
    <source>
        <dbReference type="ARBA" id="ARBA00012128"/>
    </source>
</evidence>
<sequence>MTTFTDRYFTMTETEAVEYAKTLSIFPEDSTITCEEIGDGNLNYVFRLVDPQTTQSIIIKQAGPVARISDEFKVSPDRNRIEHDILKIQGELVPEYVPEVYHYDPIMNCTVMEDLSDYTILRKAFLHKQTFPLLSDHLSTFLVQTLLLTSDLVLNHKDKKEQVKAFINPELCEITEDLVYTEPFYDCPRNEVFSETLPYVQEEFWGDEQLALETAKLKFQFLTKAQSLIHGDFHTGSIFVTENQTKVIDAEFAFYGPAGYDIGNIIANLIFAYVNGEQTIEDPIERESYTSYVLTTIREIIDQFKEKFTYAFYDQVTERVAEYPGFLEYYLEELLTDTAAVVGLELARRVIGLAPVEDLTSITNPTKRAAAEIACLKAAKVFILNRQDFFNGEDFTRVISEYA</sequence>
<gene>
    <name evidence="9" type="primary">mtnK</name>
    <name evidence="9" type="ORF">MKY91_13965</name>
</gene>
<name>A0ABU9VM33_9BACI</name>
<comment type="similarity">
    <text evidence="1">Belongs to the methylthioribose kinase family.</text>
</comment>
<evidence type="ECO:0000256" key="6">
    <source>
        <dbReference type="ARBA" id="ARBA00022777"/>
    </source>
</evidence>
<dbReference type="GO" id="GO:0046522">
    <property type="term" value="F:S-methyl-5-thioribose kinase activity"/>
    <property type="evidence" value="ECO:0007669"/>
    <property type="project" value="UniProtKB-EC"/>
</dbReference>
<protein>
    <recommendedName>
        <fullName evidence="3">S-methyl-5-thioribose kinase</fullName>
        <ecNumber evidence="3">2.7.1.100</ecNumber>
    </recommendedName>
</protein>
<dbReference type="NCBIfam" id="TIGR01767">
    <property type="entry name" value="MTRK"/>
    <property type="match status" value="1"/>
</dbReference>
<evidence type="ECO:0000256" key="2">
    <source>
        <dbReference type="ARBA" id="ARBA00011738"/>
    </source>
</evidence>
<dbReference type="PANTHER" id="PTHR34273:SF2">
    <property type="entry name" value="METHYLTHIORIBOSE KINASE"/>
    <property type="match status" value="1"/>
</dbReference>
<keyword evidence="4 9" id="KW-0808">Transferase</keyword>
<evidence type="ECO:0000313" key="10">
    <source>
        <dbReference type="Proteomes" id="UP001418796"/>
    </source>
</evidence>
<keyword evidence="6 9" id="KW-0418">Kinase</keyword>
<dbReference type="PIRSF" id="PIRSF031134">
    <property type="entry name" value="MTRK"/>
    <property type="match status" value="1"/>
</dbReference>
<dbReference type="EMBL" id="JBCITK010000001">
    <property type="protein sequence ID" value="MEN0644253.1"/>
    <property type="molecule type" value="Genomic_DNA"/>
</dbReference>
<accession>A0ABU9VM33</accession>
<keyword evidence="5" id="KW-0547">Nucleotide-binding</keyword>
<evidence type="ECO:0000256" key="1">
    <source>
        <dbReference type="ARBA" id="ARBA00010165"/>
    </source>
</evidence>
<dbReference type="Gene3D" id="3.90.1200.10">
    <property type="match status" value="1"/>
</dbReference>
<evidence type="ECO:0000256" key="4">
    <source>
        <dbReference type="ARBA" id="ARBA00022679"/>
    </source>
</evidence>